<feature type="domain" description="ABM" evidence="4">
    <location>
        <begin position="45"/>
        <end position="136"/>
    </location>
</feature>
<dbReference type="PROSITE" id="PS51725">
    <property type="entry name" value="ABM"/>
    <property type="match status" value="1"/>
</dbReference>
<reference evidence="5 6" key="1">
    <citation type="submission" date="2015-04" db="EMBL/GenBank/DDBJ databases">
        <authorList>
            <person name="Cao L."/>
            <person name="Gao C.H."/>
        </authorList>
    </citation>
    <scope>NUCLEOTIDE SEQUENCE [LARGE SCALE GENOMIC DNA]</scope>
    <source>
        <strain evidence="5 6">SH3</strain>
    </source>
</reference>
<dbReference type="Gene3D" id="3.30.70.100">
    <property type="match status" value="1"/>
</dbReference>
<dbReference type="Pfam" id="PF03992">
    <property type="entry name" value="ABM"/>
    <property type="match status" value="1"/>
</dbReference>
<proteinExistence type="inferred from homology"/>
<dbReference type="PANTHER" id="PTHR34474:SF2">
    <property type="entry name" value="SIGNAL TRANSDUCTION PROTEIN TRAP"/>
    <property type="match status" value="1"/>
</dbReference>
<evidence type="ECO:0000259" key="4">
    <source>
        <dbReference type="PROSITE" id="PS51725"/>
    </source>
</evidence>
<dbReference type="SUPFAM" id="SSF54909">
    <property type="entry name" value="Dimeric alpha+beta barrel"/>
    <property type="match status" value="1"/>
</dbReference>
<dbReference type="EMBL" id="CVOU01000007">
    <property type="protein sequence ID" value="CRI18034.1"/>
    <property type="molecule type" value="Genomic_DNA"/>
</dbReference>
<accession>A0A7U7JRW7</accession>
<dbReference type="InterPro" id="IPR011008">
    <property type="entry name" value="Dimeric_a/b-barrel"/>
</dbReference>
<dbReference type="InterPro" id="IPR050404">
    <property type="entry name" value="Heme-degrading_MO"/>
</dbReference>
<evidence type="ECO:0000313" key="6">
    <source>
        <dbReference type="Proteomes" id="UP000236509"/>
    </source>
</evidence>
<evidence type="ECO:0000256" key="3">
    <source>
        <dbReference type="ARBA" id="ARBA00032861"/>
    </source>
</evidence>
<evidence type="ECO:0000256" key="1">
    <source>
        <dbReference type="ARBA" id="ARBA00009267"/>
    </source>
</evidence>
<sequence>MMKLYDSYRAYLIEELDDGITIQKNNDIAYYDVLEEINDLSNDTLCVLNHLYINKGQEDAFEQKFLQRTKHLQHVNGFKALRFLRPRMAGRHYIIITLWKDRQSFYNWQNSTEYQQTHKHRGTSKGADVKIVNRELSYNIRIELAESI</sequence>
<dbReference type="InterPro" id="IPR007138">
    <property type="entry name" value="ABM_dom"/>
</dbReference>
<comment type="similarity">
    <text evidence="1">Belongs to the TRAP family.</text>
</comment>
<comment type="caution">
    <text evidence="5">The sequence shown here is derived from an EMBL/GenBank/DDBJ whole genome shotgun (WGS) entry which is preliminary data.</text>
</comment>
<gene>
    <name evidence="5" type="ORF">BN1326_150114</name>
</gene>
<protein>
    <recommendedName>
        <fullName evidence="2">Signal transduction protein TRAP</fullName>
    </recommendedName>
    <alternativeName>
        <fullName evidence="3">Target of RNAIII-activating protein</fullName>
    </alternativeName>
</protein>
<evidence type="ECO:0000256" key="2">
    <source>
        <dbReference type="ARBA" id="ARBA00018486"/>
    </source>
</evidence>
<organism evidence="5 6">
    <name type="scientific">Staphylococcus argenteus</name>
    <dbReference type="NCBI Taxonomy" id="985002"/>
    <lineage>
        <taxon>Bacteria</taxon>
        <taxon>Bacillati</taxon>
        <taxon>Bacillota</taxon>
        <taxon>Bacilli</taxon>
        <taxon>Bacillales</taxon>
        <taxon>Staphylococcaceae</taxon>
        <taxon>Staphylococcus</taxon>
    </lineage>
</organism>
<keyword evidence="6" id="KW-1185">Reference proteome</keyword>
<dbReference type="Proteomes" id="UP000236509">
    <property type="component" value="Unassembled WGS sequence"/>
</dbReference>
<name>A0A7U7JRW7_9STAP</name>
<dbReference type="AlphaFoldDB" id="A0A7U7JRW7"/>
<dbReference type="PANTHER" id="PTHR34474">
    <property type="entry name" value="SIGNAL TRANSDUCTION PROTEIN TRAP"/>
    <property type="match status" value="1"/>
</dbReference>
<evidence type="ECO:0000313" key="5">
    <source>
        <dbReference type="EMBL" id="CRI18034.1"/>
    </source>
</evidence>